<feature type="region of interest" description="Disordered" evidence="14">
    <location>
        <begin position="646"/>
        <end position="711"/>
    </location>
</feature>
<keyword evidence="19" id="KW-1185">Reference proteome</keyword>
<keyword evidence="6" id="KW-0808">Transferase</keyword>
<dbReference type="GO" id="GO:0009002">
    <property type="term" value="F:serine-type D-Ala-D-Ala carboxypeptidase activity"/>
    <property type="evidence" value="ECO:0007669"/>
    <property type="project" value="UniProtKB-EC"/>
</dbReference>
<evidence type="ECO:0000256" key="4">
    <source>
        <dbReference type="ARBA" id="ARBA00022670"/>
    </source>
</evidence>
<dbReference type="SUPFAM" id="SSF56601">
    <property type="entry name" value="beta-lactamase/transpeptidase-like"/>
    <property type="match status" value="1"/>
</dbReference>
<evidence type="ECO:0000256" key="3">
    <source>
        <dbReference type="ARBA" id="ARBA00022645"/>
    </source>
</evidence>
<proteinExistence type="inferred from homology"/>
<dbReference type="PANTHER" id="PTHR32282:SF33">
    <property type="entry name" value="PEPTIDOGLYCAN GLYCOSYLTRANSFERASE"/>
    <property type="match status" value="1"/>
</dbReference>
<keyword evidence="15" id="KW-0472">Membrane</keyword>
<dbReference type="GO" id="GO:0008360">
    <property type="term" value="P:regulation of cell shape"/>
    <property type="evidence" value="ECO:0007669"/>
    <property type="project" value="UniProtKB-KW"/>
</dbReference>
<evidence type="ECO:0000256" key="5">
    <source>
        <dbReference type="ARBA" id="ARBA00022676"/>
    </source>
</evidence>
<protein>
    <submittedName>
        <fullName evidence="18">1A family penicillin-binding protein</fullName>
    </submittedName>
</protein>
<dbReference type="Proteomes" id="UP000009891">
    <property type="component" value="Unassembled WGS sequence"/>
</dbReference>
<evidence type="ECO:0000313" key="18">
    <source>
        <dbReference type="EMBL" id="EKU77835.1"/>
    </source>
</evidence>
<dbReference type="OrthoDB" id="9766909at2"/>
<keyword evidence="15" id="KW-1133">Transmembrane helix</keyword>
<evidence type="ECO:0000259" key="17">
    <source>
        <dbReference type="Pfam" id="PF00912"/>
    </source>
</evidence>
<comment type="similarity">
    <text evidence="1">In the C-terminal section; belongs to the transpeptidase family.</text>
</comment>
<accession>K9DKD6</accession>
<dbReference type="InterPro" id="IPR050396">
    <property type="entry name" value="Glycosyltr_51/Transpeptidase"/>
</dbReference>
<dbReference type="RefSeq" id="WP_006556537.1">
    <property type="nucleotide sequence ID" value="NZ_JH992938.1"/>
</dbReference>
<keyword evidence="9" id="KW-0573">Peptidoglycan synthesis</keyword>
<evidence type="ECO:0000256" key="11">
    <source>
        <dbReference type="ARBA" id="ARBA00023316"/>
    </source>
</evidence>
<dbReference type="STRING" id="883156.HMPREF9282_01650"/>
<dbReference type="eggNOG" id="COG0744">
    <property type="taxonomic scope" value="Bacteria"/>
</dbReference>
<dbReference type="NCBIfam" id="TIGR02074">
    <property type="entry name" value="PBP_1a_fam"/>
    <property type="match status" value="1"/>
</dbReference>
<feature type="compositionally biased region" description="Basic residues" evidence="14">
    <location>
        <begin position="12"/>
        <end position="29"/>
    </location>
</feature>
<keyword evidence="8" id="KW-0133">Cell shape</keyword>
<keyword evidence="10" id="KW-0511">Multifunctional enzyme</keyword>
<comment type="similarity">
    <text evidence="2">In the N-terminal section; belongs to the glycosyltransferase 51 family.</text>
</comment>
<evidence type="ECO:0000256" key="9">
    <source>
        <dbReference type="ARBA" id="ARBA00022984"/>
    </source>
</evidence>
<sequence length="711" mass="76033">MSLQGSSQNGRQTRRRTTATKTPKPPKKKSPLRRFLWIVGILVFLIVAGAGCGFIGATMSDLPDVANVKPAASSQIYDVHGNLITTVHATENRLPVKLSQVPKDLQNAFIATEDNRFYSHHGVDPIGILRAIWVNIAHDGVAEGGSTITQQLARNAFLTQDRTLKRKIMEALLAIRIEQYYTKQEILEMYLNQIYFGQGAYGVQAAAHVYFGKNVQDLDLAQSAMLAGLPQSPNYYSPLTNYKAGKARQAVVLGQMVKYDYIDQATADKAKDADLGLREKAEAAHSDNNASYFIDYVISEIAEKYGDDAIYKDGLKIYTTIDMKAQDAAVKAMRDLPNFYTDDKGLTQPQGALVAINPHNGYIVAMVGGRGDDSFNRAALAERQPGSAFKPFVYLAAIQDGMTPGTVMDDKKIEFNGWSPKNYEGTYSGQMTLRYALQHSVNTIAVQLADKVGMRKVLDLATNLGISTLDKSKDNNLAAALGGLTSGVKPIDMAVAYGTLANGGVKVKPVAITKIVDRNGQVVEENSTEEQRVVDAKDAYVITNMLESVVSGGTGGGAAIGRPAAGKTGTTDESKDAWFVGYTPDLVAAVWMGDDYGVETLDGITGGTVPAAIWRDFMSGALNAMEIPASDFTVPPGAAAIANQGYAAPAPKADPKDKNKDKDKQDNKDKDGSQVESNDNSSDNSSDSGSKPAGSSKGGSGGGSSRSGKSE</sequence>
<evidence type="ECO:0000256" key="10">
    <source>
        <dbReference type="ARBA" id="ARBA00023268"/>
    </source>
</evidence>
<dbReference type="GO" id="GO:0008955">
    <property type="term" value="F:peptidoglycan glycosyltransferase activity"/>
    <property type="evidence" value="ECO:0007669"/>
    <property type="project" value="UniProtKB-EC"/>
</dbReference>
<dbReference type="InterPro" id="IPR001460">
    <property type="entry name" value="PCN-bd_Tpept"/>
</dbReference>
<evidence type="ECO:0000256" key="1">
    <source>
        <dbReference type="ARBA" id="ARBA00007090"/>
    </source>
</evidence>
<dbReference type="SUPFAM" id="SSF53955">
    <property type="entry name" value="Lysozyme-like"/>
    <property type="match status" value="1"/>
</dbReference>
<dbReference type="InterPro" id="IPR001264">
    <property type="entry name" value="Glyco_trans_51"/>
</dbReference>
<keyword evidence="11" id="KW-0961">Cell wall biogenesis/degradation</keyword>
<evidence type="ECO:0000256" key="12">
    <source>
        <dbReference type="ARBA" id="ARBA00034000"/>
    </source>
</evidence>
<dbReference type="Gene3D" id="1.10.3810.10">
    <property type="entry name" value="Biosynthetic peptidoglycan transglycosylase-like"/>
    <property type="match status" value="1"/>
</dbReference>
<dbReference type="GO" id="GO:0009252">
    <property type="term" value="P:peptidoglycan biosynthetic process"/>
    <property type="evidence" value="ECO:0007669"/>
    <property type="project" value="UniProtKB-KW"/>
</dbReference>
<evidence type="ECO:0000256" key="8">
    <source>
        <dbReference type="ARBA" id="ARBA00022960"/>
    </source>
</evidence>
<comment type="caution">
    <text evidence="18">The sequence shown here is derived from an EMBL/GenBank/DDBJ whole genome shotgun (WGS) entry which is preliminary data.</text>
</comment>
<keyword evidence="7" id="KW-0378">Hydrolase</keyword>
<evidence type="ECO:0000256" key="6">
    <source>
        <dbReference type="ARBA" id="ARBA00022679"/>
    </source>
</evidence>
<dbReference type="Gene3D" id="3.40.710.10">
    <property type="entry name" value="DD-peptidase/beta-lactamase superfamily"/>
    <property type="match status" value="1"/>
</dbReference>
<comment type="catalytic activity">
    <reaction evidence="12">
        <text>Preferential cleavage: (Ac)2-L-Lys-D-Ala-|-D-Ala. Also transpeptidation of peptidyl-alanyl moieties that are N-acyl substituents of D-alanine.</text>
        <dbReference type="EC" id="3.4.16.4"/>
    </reaction>
</comment>
<name>K9DKD6_9FIRM</name>
<evidence type="ECO:0000256" key="15">
    <source>
        <dbReference type="SAM" id="Phobius"/>
    </source>
</evidence>
<keyword evidence="5" id="KW-0328">Glycosyltransferase</keyword>
<organism evidence="18 19">
    <name type="scientific">Veillonella seminalis ACS-216-V-Col6b</name>
    <dbReference type="NCBI Taxonomy" id="883156"/>
    <lineage>
        <taxon>Bacteria</taxon>
        <taxon>Bacillati</taxon>
        <taxon>Bacillota</taxon>
        <taxon>Negativicutes</taxon>
        <taxon>Veillonellales</taxon>
        <taxon>Veillonellaceae</taxon>
        <taxon>Veillonella</taxon>
    </lineage>
</organism>
<dbReference type="HOGENOM" id="CLU_006354_2_4_9"/>
<evidence type="ECO:0000256" key="14">
    <source>
        <dbReference type="SAM" id="MobiDB-lite"/>
    </source>
</evidence>
<dbReference type="InterPro" id="IPR036950">
    <property type="entry name" value="PBP_transglycosylase"/>
</dbReference>
<evidence type="ECO:0000256" key="2">
    <source>
        <dbReference type="ARBA" id="ARBA00007739"/>
    </source>
</evidence>
<comment type="catalytic activity">
    <reaction evidence="13">
        <text>[GlcNAc-(1-&gt;4)-Mur2Ac(oyl-L-Ala-gamma-D-Glu-L-Lys-D-Ala-D-Ala)](n)-di-trans,octa-cis-undecaprenyl diphosphate + beta-D-GlcNAc-(1-&gt;4)-Mur2Ac(oyl-L-Ala-gamma-D-Glu-L-Lys-D-Ala-D-Ala)-di-trans,octa-cis-undecaprenyl diphosphate = [GlcNAc-(1-&gt;4)-Mur2Ac(oyl-L-Ala-gamma-D-Glu-L-Lys-D-Ala-D-Ala)](n+1)-di-trans,octa-cis-undecaprenyl diphosphate + di-trans,octa-cis-undecaprenyl diphosphate + H(+)</text>
        <dbReference type="Rhea" id="RHEA:23708"/>
        <dbReference type="Rhea" id="RHEA-COMP:9602"/>
        <dbReference type="Rhea" id="RHEA-COMP:9603"/>
        <dbReference type="ChEBI" id="CHEBI:15378"/>
        <dbReference type="ChEBI" id="CHEBI:58405"/>
        <dbReference type="ChEBI" id="CHEBI:60033"/>
        <dbReference type="ChEBI" id="CHEBI:78435"/>
        <dbReference type="EC" id="2.4.99.28"/>
    </reaction>
</comment>
<feature type="compositionally biased region" description="Low complexity" evidence="14">
    <location>
        <begin position="677"/>
        <end position="695"/>
    </location>
</feature>
<dbReference type="EMBL" id="AHAF01000019">
    <property type="protein sequence ID" value="EKU77835.1"/>
    <property type="molecule type" value="Genomic_DNA"/>
</dbReference>
<feature type="compositionally biased region" description="Basic and acidic residues" evidence="14">
    <location>
        <begin position="653"/>
        <end position="673"/>
    </location>
</feature>
<evidence type="ECO:0000256" key="13">
    <source>
        <dbReference type="ARBA" id="ARBA00049902"/>
    </source>
</evidence>
<keyword evidence="3" id="KW-0121">Carboxypeptidase</keyword>
<keyword evidence="15" id="KW-0812">Transmembrane</keyword>
<feature type="compositionally biased region" description="Gly residues" evidence="14">
    <location>
        <begin position="696"/>
        <end position="705"/>
    </location>
</feature>
<evidence type="ECO:0000313" key="19">
    <source>
        <dbReference type="Proteomes" id="UP000009891"/>
    </source>
</evidence>
<feature type="domain" description="Glycosyl transferase family 51" evidence="17">
    <location>
        <begin position="81"/>
        <end position="256"/>
    </location>
</feature>
<dbReference type="InterPro" id="IPR012338">
    <property type="entry name" value="Beta-lactam/transpept-like"/>
</dbReference>
<dbReference type="GO" id="GO:0030288">
    <property type="term" value="C:outer membrane-bounded periplasmic space"/>
    <property type="evidence" value="ECO:0007669"/>
    <property type="project" value="TreeGrafter"/>
</dbReference>
<dbReference type="Pfam" id="PF00905">
    <property type="entry name" value="Transpeptidase"/>
    <property type="match status" value="1"/>
</dbReference>
<dbReference type="GO" id="GO:0006508">
    <property type="term" value="P:proteolysis"/>
    <property type="evidence" value="ECO:0007669"/>
    <property type="project" value="UniProtKB-KW"/>
</dbReference>
<dbReference type="AlphaFoldDB" id="K9DKD6"/>
<dbReference type="Pfam" id="PF00912">
    <property type="entry name" value="Transgly"/>
    <property type="match status" value="1"/>
</dbReference>
<feature type="transmembrane region" description="Helical" evidence="15">
    <location>
        <begin position="35"/>
        <end position="57"/>
    </location>
</feature>
<evidence type="ECO:0000256" key="7">
    <source>
        <dbReference type="ARBA" id="ARBA00022801"/>
    </source>
</evidence>
<dbReference type="FunFam" id="1.10.3810.10:FF:000001">
    <property type="entry name" value="Penicillin-binding protein 1A"/>
    <property type="match status" value="1"/>
</dbReference>
<dbReference type="GO" id="GO:0071555">
    <property type="term" value="P:cell wall organization"/>
    <property type="evidence" value="ECO:0007669"/>
    <property type="project" value="UniProtKB-KW"/>
</dbReference>
<reference evidence="18 19" key="1">
    <citation type="submission" date="2012-09" db="EMBL/GenBank/DDBJ databases">
        <title>The Genome Sequence of Veillonella ratti ACS-216-V-COL6B.</title>
        <authorList>
            <consortium name="The Broad Institute Genome Sequencing Platform"/>
            <person name="Earl A."/>
            <person name="Ward D."/>
            <person name="Feldgarden M."/>
            <person name="Gevers D."/>
            <person name="Saerens B."/>
            <person name="Vaneechoutte M."/>
            <person name="Walker B."/>
            <person name="Young S.K."/>
            <person name="Zeng Q."/>
            <person name="Gargeya S."/>
            <person name="Fitzgerald M."/>
            <person name="Haas B."/>
            <person name="Abouelleil A."/>
            <person name="Alvarado L."/>
            <person name="Arachchi H.M."/>
            <person name="Berlin A."/>
            <person name="Chapman S.B."/>
            <person name="Goldberg J."/>
            <person name="Griggs A."/>
            <person name="Gujja S."/>
            <person name="Hansen M."/>
            <person name="Howarth C."/>
            <person name="Imamovic A."/>
            <person name="Larimer J."/>
            <person name="McCowen C."/>
            <person name="Montmayeur A."/>
            <person name="Murphy C."/>
            <person name="Neiman D."/>
            <person name="Pearson M."/>
            <person name="Priest M."/>
            <person name="Roberts A."/>
            <person name="Saif S."/>
            <person name="Shea T."/>
            <person name="Sisk P."/>
            <person name="Sykes S."/>
            <person name="Wortman J."/>
            <person name="Nusbaum C."/>
            <person name="Birren B."/>
        </authorList>
    </citation>
    <scope>NUCLEOTIDE SEQUENCE [LARGE SCALE GENOMIC DNA]</scope>
    <source>
        <strain evidence="18 19">ACS-216-V-Col6b</strain>
    </source>
</reference>
<keyword evidence="4" id="KW-0645">Protease</keyword>
<evidence type="ECO:0000259" key="16">
    <source>
        <dbReference type="Pfam" id="PF00905"/>
    </source>
</evidence>
<dbReference type="PANTHER" id="PTHR32282">
    <property type="entry name" value="BINDING PROTEIN TRANSPEPTIDASE, PUTATIVE-RELATED"/>
    <property type="match status" value="1"/>
</dbReference>
<feature type="domain" description="Penicillin-binding protein transpeptidase" evidence="16">
    <location>
        <begin position="351"/>
        <end position="591"/>
    </location>
</feature>
<dbReference type="GO" id="GO:0008658">
    <property type="term" value="F:penicillin binding"/>
    <property type="evidence" value="ECO:0007669"/>
    <property type="project" value="InterPro"/>
</dbReference>
<dbReference type="InterPro" id="IPR023346">
    <property type="entry name" value="Lysozyme-like_dom_sf"/>
</dbReference>
<feature type="region of interest" description="Disordered" evidence="14">
    <location>
        <begin position="1"/>
        <end position="29"/>
    </location>
</feature>
<gene>
    <name evidence="18" type="ORF">HMPREF9282_01650</name>
</gene>
<dbReference type="PATRIC" id="fig|883156.3.peg.1609"/>
<feature type="compositionally biased region" description="Polar residues" evidence="14">
    <location>
        <begin position="1"/>
        <end position="11"/>
    </location>
</feature>